<evidence type="ECO:0000313" key="2">
    <source>
        <dbReference type="EMBL" id="KAL3081798.1"/>
    </source>
</evidence>
<feature type="region of interest" description="Disordered" evidence="1">
    <location>
        <begin position="83"/>
        <end position="102"/>
    </location>
</feature>
<gene>
    <name evidence="2" type="ORF">niasHS_012886</name>
</gene>
<keyword evidence="3" id="KW-1185">Reference proteome</keyword>
<dbReference type="Proteomes" id="UP001620645">
    <property type="component" value="Unassembled WGS sequence"/>
</dbReference>
<comment type="caution">
    <text evidence="2">The sequence shown here is derived from an EMBL/GenBank/DDBJ whole genome shotgun (WGS) entry which is preliminary data.</text>
</comment>
<evidence type="ECO:0000256" key="1">
    <source>
        <dbReference type="SAM" id="MobiDB-lite"/>
    </source>
</evidence>
<reference evidence="2 3" key="1">
    <citation type="submission" date="2024-10" db="EMBL/GenBank/DDBJ databases">
        <authorList>
            <person name="Kim D."/>
        </authorList>
    </citation>
    <scope>NUCLEOTIDE SEQUENCE [LARGE SCALE GENOMIC DNA]</scope>
    <source>
        <strain evidence="2">Taebaek</strain>
    </source>
</reference>
<feature type="compositionally biased region" description="Basic and acidic residues" evidence="1">
    <location>
        <begin position="84"/>
        <end position="95"/>
    </location>
</feature>
<sequence length="143" mass="16842">MNFFLIPYHFIHFRPQYQQQEFQFQTFVNSRGWQGIRDSMYFMKAGVEAIIEDEVTSRFKAKRAKNIFFSLFYPKQIFADNDEKEYNHSQQDHHNHSSPAFGAHDATIIINVDASSANANENKENDGDRDGTNNTEQRRQRSK</sequence>
<feature type="region of interest" description="Disordered" evidence="1">
    <location>
        <begin position="116"/>
        <end position="143"/>
    </location>
</feature>
<proteinExistence type="predicted"/>
<feature type="compositionally biased region" description="Basic and acidic residues" evidence="1">
    <location>
        <begin position="121"/>
        <end position="143"/>
    </location>
</feature>
<organism evidence="2 3">
    <name type="scientific">Heterodera schachtii</name>
    <name type="common">Sugarbeet cyst nematode worm</name>
    <name type="synonym">Tylenchus schachtii</name>
    <dbReference type="NCBI Taxonomy" id="97005"/>
    <lineage>
        <taxon>Eukaryota</taxon>
        <taxon>Metazoa</taxon>
        <taxon>Ecdysozoa</taxon>
        <taxon>Nematoda</taxon>
        <taxon>Chromadorea</taxon>
        <taxon>Rhabditida</taxon>
        <taxon>Tylenchina</taxon>
        <taxon>Tylenchomorpha</taxon>
        <taxon>Tylenchoidea</taxon>
        <taxon>Heteroderidae</taxon>
        <taxon>Heteroderinae</taxon>
        <taxon>Heterodera</taxon>
    </lineage>
</organism>
<dbReference type="AlphaFoldDB" id="A0ABD2J5L8"/>
<protein>
    <submittedName>
        <fullName evidence="2">Uncharacterized protein</fullName>
    </submittedName>
</protein>
<accession>A0ABD2J5L8</accession>
<evidence type="ECO:0000313" key="3">
    <source>
        <dbReference type="Proteomes" id="UP001620645"/>
    </source>
</evidence>
<dbReference type="EMBL" id="JBICCN010000263">
    <property type="protein sequence ID" value="KAL3081798.1"/>
    <property type="molecule type" value="Genomic_DNA"/>
</dbReference>
<name>A0ABD2J5L8_HETSC</name>